<gene>
    <name evidence="1" type="ORF">GQR93_02720</name>
</gene>
<evidence type="ECO:0000313" key="1">
    <source>
        <dbReference type="EMBL" id="QHB51213.1"/>
    </source>
</evidence>
<protein>
    <submittedName>
        <fullName evidence="1">Uncharacterized protein</fullName>
    </submittedName>
</protein>
<accession>A0A6P1E915</accession>
<reference evidence="1 2" key="1">
    <citation type="submission" date="2019-12" db="EMBL/GenBank/DDBJ databases">
        <title>Lactobacillus hilgardii FLUB.</title>
        <authorList>
            <person name="Gustaw K."/>
        </authorList>
    </citation>
    <scope>NUCLEOTIDE SEQUENCE [LARGE SCALE GENOMIC DNA]</scope>
    <source>
        <strain evidence="1 2">FLUB</strain>
    </source>
</reference>
<sequence length="101" mass="11339">MIVKVARLEFYLNNCIYISVNTELYLRLSIEVEMMTIASKNFSNELINAYKSQKLVMLVTDSGHITGTVAAVKDDLAYINQPVKGVTAINLNDVKKVQELN</sequence>
<dbReference type="EMBL" id="CP047121">
    <property type="protein sequence ID" value="QHB51213.1"/>
    <property type="molecule type" value="Genomic_DNA"/>
</dbReference>
<evidence type="ECO:0000313" key="2">
    <source>
        <dbReference type="Proteomes" id="UP000465035"/>
    </source>
</evidence>
<organism evidence="1 2">
    <name type="scientific">Lentilactobacillus hilgardii</name>
    <name type="common">Lactobacillus hilgardii</name>
    <dbReference type="NCBI Taxonomy" id="1588"/>
    <lineage>
        <taxon>Bacteria</taxon>
        <taxon>Bacillati</taxon>
        <taxon>Bacillota</taxon>
        <taxon>Bacilli</taxon>
        <taxon>Lactobacillales</taxon>
        <taxon>Lactobacillaceae</taxon>
        <taxon>Lentilactobacillus</taxon>
    </lineage>
</organism>
<dbReference type="AlphaFoldDB" id="A0A6P1E915"/>
<name>A0A6P1E915_LENHI</name>
<proteinExistence type="predicted"/>
<dbReference type="Proteomes" id="UP000465035">
    <property type="component" value="Chromosome"/>
</dbReference>